<evidence type="ECO:0000313" key="2">
    <source>
        <dbReference type="Proteomes" id="UP000248311"/>
    </source>
</evidence>
<dbReference type="Proteomes" id="UP000248311">
    <property type="component" value="Unassembled WGS sequence"/>
</dbReference>
<dbReference type="RefSeq" id="WP_245904649.1">
    <property type="nucleotide sequence ID" value="NZ_QJTE01000001.1"/>
</dbReference>
<protein>
    <submittedName>
        <fullName evidence="1">Uncharacterized protein</fullName>
    </submittedName>
</protein>
<sequence>MQTGTPNASYALAERRKEGWSVTFRSVPYDAQRAADCAARYQRDDWARALKTGWFEDSPG</sequence>
<dbReference type="EMBL" id="QJTE01000001">
    <property type="protein sequence ID" value="PYE85909.1"/>
    <property type="molecule type" value="Genomic_DNA"/>
</dbReference>
<accession>A0A318SZV7</accession>
<gene>
    <name evidence="1" type="ORF">DFP88_101583</name>
</gene>
<reference evidence="1 2" key="1">
    <citation type="submission" date="2018-06" db="EMBL/GenBank/DDBJ databases">
        <title>Genomic Encyclopedia of Type Strains, Phase III (KMG-III): the genomes of soil and plant-associated and newly described type strains.</title>
        <authorList>
            <person name="Whitman W."/>
        </authorList>
    </citation>
    <scope>NUCLEOTIDE SEQUENCE [LARGE SCALE GENOMIC DNA]</scope>
    <source>
        <strain evidence="1 2">CECT 9025</strain>
    </source>
</reference>
<proteinExistence type="predicted"/>
<dbReference type="Gene3D" id="3.60.21.10">
    <property type="match status" value="1"/>
</dbReference>
<keyword evidence="2" id="KW-1185">Reference proteome</keyword>
<dbReference type="InterPro" id="IPR029052">
    <property type="entry name" value="Metallo-depent_PP-like"/>
</dbReference>
<evidence type="ECO:0000313" key="1">
    <source>
        <dbReference type="EMBL" id="PYE85909.1"/>
    </source>
</evidence>
<dbReference type="AlphaFoldDB" id="A0A318SZV7"/>
<name>A0A318SZV7_9RHOB</name>
<organism evidence="1 2">
    <name type="scientific">Pseudoroseicyclus aestuarii</name>
    <dbReference type="NCBI Taxonomy" id="1795041"/>
    <lineage>
        <taxon>Bacteria</taxon>
        <taxon>Pseudomonadati</taxon>
        <taxon>Pseudomonadota</taxon>
        <taxon>Alphaproteobacteria</taxon>
        <taxon>Rhodobacterales</taxon>
        <taxon>Paracoccaceae</taxon>
        <taxon>Pseudoroseicyclus</taxon>
    </lineage>
</organism>
<comment type="caution">
    <text evidence="1">The sequence shown here is derived from an EMBL/GenBank/DDBJ whole genome shotgun (WGS) entry which is preliminary data.</text>
</comment>